<proteinExistence type="predicted"/>
<reference evidence="2 3" key="1">
    <citation type="submission" date="2024-03" db="EMBL/GenBank/DDBJ databases">
        <authorList>
            <person name="Martinez-Hernandez J."/>
        </authorList>
    </citation>
    <scope>NUCLEOTIDE SEQUENCE [LARGE SCALE GENOMIC DNA]</scope>
</reference>
<organism evidence="2 3">
    <name type="scientific">Lupinus luteus</name>
    <name type="common">European yellow lupine</name>
    <dbReference type="NCBI Taxonomy" id="3873"/>
    <lineage>
        <taxon>Eukaryota</taxon>
        <taxon>Viridiplantae</taxon>
        <taxon>Streptophyta</taxon>
        <taxon>Embryophyta</taxon>
        <taxon>Tracheophyta</taxon>
        <taxon>Spermatophyta</taxon>
        <taxon>Magnoliopsida</taxon>
        <taxon>eudicotyledons</taxon>
        <taxon>Gunneridae</taxon>
        <taxon>Pentapetalae</taxon>
        <taxon>rosids</taxon>
        <taxon>fabids</taxon>
        <taxon>Fabales</taxon>
        <taxon>Fabaceae</taxon>
        <taxon>Papilionoideae</taxon>
        <taxon>50 kb inversion clade</taxon>
        <taxon>genistoids sensu lato</taxon>
        <taxon>core genistoids</taxon>
        <taxon>Genisteae</taxon>
        <taxon>Lupinus</taxon>
    </lineage>
</organism>
<feature type="signal peptide" evidence="1">
    <location>
        <begin position="1"/>
        <end position="23"/>
    </location>
</feature>
<keyword evidence="1" id="KW-0732">Signal</keyword>
<feature type="chain" id="PRO_5043315033" description="Phytosulfokine-beta" evidence="1">
    <location>
        <begin position="24"/>
        <end position="79"/>
    </location>
</feature>
<name>A0AAV1WUE1_LUPLU</name>
<gene>
    <name evidence="2" type="ORF">LLUT_LOCUS13751</name>
</gene>
<evidence type="ECO:0000313" key="3">
    <source>
        <dbReference type="Proteomes" id="UP001497480"/>
    </source>
</evidence>
<keyword evidence="3" id="KW-1185">Reference proteome</keyword>
<dbReference type="AlphaFoldDB" id="A0AAV1WUE1"/>
<dbReference type="EMBL" id="CAXHTB010000009">
    <property type="protein sequence ID" value="CAL0312691.1"/>
    <property type="molecule type" value="Genomic_DNA"/>
</dbReference>
<evidence type="ECO:0000313" key="2">
    <source>
        <dbReference type="EMBL" id="CAL0312691.1"/>
    </source>
</evidence>
<protein>
    <recommendedName>
        <fullName evidence="4">Phytosulfokine-beta</fullName>
    </recommendedName>
</protein>
<accession>A0AAV1WUE1</accession>
<evidence type="ECO:0008006" key="4">
    <source>
        <dbReference type="Google" id="ProtNLM"/>
    </source>
</evidence>
<sequence>MSKLATRYVFILALLLTFSLMHTSRPNLAAKLYSLNEGVVADVATKEELDTESCEGVEGIKMERATLNAHIEYTYTNTN</sequence>
<comment type="caution">
    <text evidence="2">The sequence shown here is derived from an EMBL/GenBank/DDBJ whole genome shotgun (WGS) entry which is preliminary data.</text>
</comment>
<evidence type="ECO:0000256" key="1">
    <source>
        <dbReference type="SAM" id="SignalP"/>
    </source>
</evidence>
<dbReference type="Proteomes" id="UP001497480">
    <property type="component" value="Unassembled WGS sequence"/>
</dbReference>